<dbReference type="PROSITE" id="PS50158">
    <property type="entry name" value="ZF_CCHC"/>
    <property type="match status" value="1"/>
</dbReference>
<sequence>MFLLIYIVVFYDMGSSSTYAYNTKEFGKTVSARNQFQALLNKAVCANLPDNLDGIPLSPINFLGFYNSPGSVHHFLIANGGKDLSDTDVYSIPPLAIDFEDAPYIRVRPKKLKGEEELEERKTEKIGGGGESVASKATLEKDRGCFSCGKLDHWIQNCPWNGSPCKRCDVGRVVRTSQQPHSFGEKFLSCPNPKCRGFQWMKDALKESIEQQTQQQPSKLLSVDGGSSSVGSYNGKWRVSIEIEMDNLCDGFEANVTVKGKEKG</sequence>
<dbReference type="GO" id="GO:0008270">
    <property type="term" value="F:zinc ion binding"/>
    <property type="evidence" value="ECO:0007669"/>
    <property type="project" value="UniProtKB-KW"/>
</dbReference>
<comment type="caution">
    <text evidence="5">The sequence shown here is derived from an EMBL/GenBank/DDBJ whole genome shotgun (WGS) entry which is preliminary data.</text>
</comment>
<keyword evidence="1" id="KW-0863">Zinc-finger</keyword>
<evidence type="ECO:0000313" key="5">
    <source>
        <dbReference type="EMBL" id="KAF9624902.1"/>
    </source>
</evidence>
<evidence type="ECO:0000259" key="4">
    <source>
        <dbReference type="PROSITE" id="PS50158"/>
    </source>
</evidence>
<evidence type="ECO:0000256" key="1">
    <source>
        <dbReference type="PROSITE-ProRule" id="PRU00047"/>
    </source>
</evidence>
<feature type="chain" id="PRO_5032821667" description="CCHC-type domain-containing protein" evidence="3">
    <location>
        <begin position="21"/>
        <end position="264"/>
    </location>
</feature>
<feature type="signal peptide" evidence="3">
    <location>
        <begin position="1"/>
        <end position="20"/>
    </location>
</feature>
<accession>A0A835IZ36</accession>
<dbReference type="Gene3D" id="4.10.60.10">
    <property type="entry name" value="Zinc finger, CCHC-type"/>
    <property type="match status" value="1"/>
</dbReference>
<keyword evidence="3" id="KW-0732">Signal</keyword>
<keyword evidence="1" id="KW-0862">Zinc</keyword>
<feature type="region of interest" description="Disordered" evidence="2">
    <location>
        <begin position="209"/>
        <end position="230"/>
    </location>
</feature>
<organism evidence="5 6">
    <name type="scientific">Coptis chinensis</name>
    <dbReference type="NCBI Taxonomy" id="261450"/>
    <lineage>
        <taxon>Eukaryota</taxon>
        <taxon>Viridiplantae</taxon>
        <taxon>Streptophyta</taxon>
        <taxon>Embryophyta</taxon>
        <taxon>Tracheophyta</taxon>
        <taxon>Spermatophyta</taxon>
        <taxon>Magnoliopsida</taxon>
        <taxon>Ranunculales</taxon>
        <taxon>Ranunculaceae</taxon>
        <taxon>Coptidoideae</taxon>
        <taxon>Coptis</taxon>
    </lineage>
</organism>
<protein>
    <recommendedName>
        <fullName evidence="4">CCHC-type domain-containing protein</fullName>
    </recommendedName>
</protein>
<keyword evidence="1" id="KW-0479">Metal-binding</keyword>
<reference evidence="5 6" key="1">
    <citation type="submission" date="2020-10" db="EMBL/GenBank/DDBJ databases">
        <title>The Coptis chinensis genome and diversification of protoberbering-type alkaloids.</title>
        <authorList>
            <person name="Wang B."/>
            <person name="Shu S."/>
            <person name="Song C."/>
            <person name="Liu Y."/>
        </authorList>
    </citation>
    <scope>NUCLEOTIDE SEQUENCE [LARGE SCALE GENOMIC DNA]</scope>
    <source>
        <strain evidence="5">HL-2020</strain>
        <tissue evidence="5">Leaf</tissue>
    </source>
</reference>
<proteinExistence type="predicted"/>
<dbReference type="GO" id="GO:0003676">
    <property type="term" value="F:nucleic acid binding"/>
    <property type="evidence" value="ECO:0007669"/>
    <property type="project" value="InterPro"/>
</dbReference>
<dbReference type="AlphaFoldDB" id="A0A835IZ36"/>
<gene>
    <name evidence="5" type="ORF">IFM89_015524</name>
</gene>
<evidence type="ECO:0000256" key="2">
    <source>
        <dbReference type="SAM" id="MobiDB-lite"/>
    </source>
</evidence>
<name>A0A835IZ36_9MAGN</name>
<evidence type="ECO:0000256" key="3">
    <source>
        <dbReference type="SAM" id="SignalP"/>
    </source>
</evidence>
<feature type="compositionally biased region" description="Polar residues" evidence="2">
    <location>
        <begin position="210"/>
        <end position="219"/>
    </location>
</feature>
<dbReference type="EMBL" id="JADFTS010000001">
    <property type="protein sequence ID" value="KAF9624902.1"/>
    <property type="molecule type" value="Genomic_DNA"/>
</dbReference>
<dbReference type="InterPro" id="IPR001878">
    <property type="entry name" value="Znf_CCHC"/>
</dbReference>
<dbReference type="SUPFAM" id="SSF57756">
    <property type="entry name" value="Retrovirus zinc finger-like domains"/>
    <property type="match status" value="1"/>
</dbReference>
<feature type="domain" description="CCHC-type" evidence="4">
    <location>
        <begin position="145"/>
        <end position="159"/>
    </location>
</feature>
<evidence type="ECO:0000313" key="6">
    <source>
        <dbReference type="Proteomes" id="UP000631114"/>
    </source>
</evidence>
<dbReference type="InterPro" id="IPR036875">
    <property type="entry name" value="Znf_CCHC_sf"/>
</dbReference>
<dbReference type="Proteomes" id="UP000631114">
    <property type="component" value="Unassembled WGS sequence"/>
</dbReference>
<keyword evidence="6" id="KW-1185">Reference proteome</keyword>